<dbReference type="GO" id="GO:0005737">
    <property type="term" value="C:cytoplasm"/>
    <property type="evidence" value="ECO:0007669"/>
    <property type="project" value="TreeGrafter"/>
</dbReference>
<dbReference type="EMBL" id="BOPH01000120">
    <property type="protein sequence ID" value="GIJ73644.1"/>
    <property type="molecule type" value="Genomic_DNA"/>
</dbReference>
<dbReference type="GO" id="GO:0004016">
    <property type="term" value="F:adenylate cyclase activity"/>
    <property type="evidence" value="ECO:0007669"/>
    <property type="project" value="TreeGrafter"/>
</dbReference>
<dbReference type="PANTHER" id="PTHR16305">
    <property type="entry name" value="TESTICULAR SOLUBLE ADENYLYL CYCLASE"/>
    <property type="match status" value="1"/>
</dbReference>
<dbReference type="InterPro" id="IPR016032">
    <property type="entry name" value="Sig_transdc_resp-reg_C-effctor"/>
</dbReference>
<dbReference type="SUPFAM" id="SSF48452">
    <property type="entry name" value="TPR-like"/>
    <property type="match status" value="1"/>
</dbReference>
<protein>
    <submittedName>
        <fullName evidence="4">Helix-turn-helix transcriptional regulator</fullName>
    </submittedName>
</protein>
<dbReference type="GO" id="GO:0003677">
    <property type="term" value="F:DNA binding"/>
    <property type="evidence" value="ECO:0007669"/>
    <property type="project" value="InterPro"/>
</dbReference>
<dbReference type="InterPro" id="IPR011990">
    <property type="entry name" value="TPR-like_helical_dom_sf"/>
</dbReference>
<dbReference type="InterPro" id="IPR000792">
    <property type="entry name" value="Tscrpt_reg_LuxR_C"/>
</dbReference>
<dbReference type="PROSITE" id="PS50043">
    <property type="entry name" value="HTH_LUXR_2"/>
    <property type="match status" value="1"/>
</dbReference>
<evidence type="ECO:0000256" key="1">
    <source>
        <dbReference type="ARBA" id="ARBA00022741"/>
    </source>
</evidence>
<evidence type="ECO:0000313" key="4">
    <source>
        <dbReference type="EMBL" id="GIJ73644.1"/>
    </source>
</evidence>
<dbReference type="AlphaFoldDB" id="A0A8J4EG86"/>
<sequence length="904" mass="94182">MLCGRVAETSRIDALLAGARAGRSGVLVLVGNDGVGRSTLLGHAASAAVGMSVVWVRGSWTARRLAYGGLAQLVVPRADVLDHLPEAQAAVLRGAVGLGAPVAAERFAVYAAAVAFLARIAEWGPLLVAVDDLDRLDPGSAEAIAFVGRRLLAEGIALLVATGDDDATTDGLPRCPVPGLTVAEVAAWVHAATGVAPADRVVRGLVEQTGGSPAAIRAVLGRLTPEQLSGAVEAHPAAPARALFAARVDACTAPARALLLLFALSAGPLAHVLDAARAEGLDAALAEVEATGLVVLDGTSFDFCHPSARAAIVDAAAPADRRAAHRRLAAVLTEGAPGDAADRRAWHLADGALGADEPVAAMLDALAERSRRRGGHATAVAALERAAQLSDTNAARARRLYAAAFDAQLAGRTGHAEELLVAADAVAHEPGLRTRIAARRGWVELVAGRPAVAHRIVRRAADDTPDTDPLRLQLLTDAAITALLAGDPVGALDAIAEAEKSRTPPTATSMLVVKAWHGMVHLHLGNLVDGLALVREAAAVAALPPDRRPSPDYVTLVAYGMTWIGMHHKALAMLTPVVADLRASGSLALLPFALSATAQAEARVGRLAAARSTALEAVELSRLVDDGFWRYLALSTVALVLAMRGEETGCRRYAAEALALRRPGTDYSRDATEALALLELGLGRPDAALDAFRAAPPSPGGAESDEETHPDYVEAYLRVHEVPTAAMRVRLRDVATDGAAPLHAAIARRLTGLAAPEAADPHFQAALREHDRVPCPFEKARTLLAYGERVRRSGRGAEARRHLRAALDTFDRLGARSWARRARTELAAAGGEVPPAGTASALEDLTAREYGVARLAVTGAGAGEIAAALFLSAPTVEHHLGQVYRKLRVRDPDDLANRYPGLTP</sequence>
<dbReference type="RefSeq" id="WP_203933464.1">
    <property type="nucleotide sequence ID" value="NZ_BOPH01000120.1"/>
</dbReference>
<keyword evidence="5" id="KW-1185">Reference proteome</keyword>
<dbReference type="PRINTS" id="PR00038">
    <property type="entry name" value="HTHLUXR"/>
</dbReference>
<dbReference type="SMART" id="SM00421">
    <property type="entry name" value="HTH_LUXR"/>
    <property type="match status" value="1"/>
</dbReference>
<dbReference type="InterPro" id="IPR027417">
    <property type="entry name" value="P-loop_NTPase"/>
</dbReference>
<keyword evidence="2" id="KW-0067">ATP-binding</keyword>
<organism evidence="4 5">
    <name type="scientific">Virgisporangium ochraceum</name>
    <dbReference type="NCBI Taxonomy" id="65505"/>
    <lineage>
        <taxon>Bacteria</taxon>
        <taxon>Bacillati</taxon>
        <taxon>Actinomycetota</taxon>
        <taxon>Actinomycetes</taxon>
        <taxon>Micromonosporales</taxon>
        <taxon>Micromonosporaceae</taxon>
        <taxon>Virgisporangium</taxon>
    </lineage>
</organism>
<dbReference type="InterPro" id="IPR041664">
    <property type="entry name" value="AAA_16"/>
</dbReference>
<reference evidence="4" key="1">
    <citation type="submission" date="2021-01" db="EMBL/GenBank/DDBJ databases">
        <title>Whole genome shotgun sequence of Virgisporangium ochraceum NBRC 16418.</title>
        <authorList>
            <person name="Komaki H."/>
            <person name="Tamura T."/>
        </authorList>
    </citation>
    <scope>NUCLEOTIDE SEQUENCE</scope>
    <source>
        <strain evidence="4">NBRC 16418</strain>
    </source>
</reference>
<accession>A0A8J4EG86</accession>
<dbReference type="SUPFAM" id="SSF46894">
    <property type="entry name" value="C-terminal effector domain of the bipartite response regulators"/>
    <property type="match status" value="1"/>
</dbReference>
<feature type="domain" description="HTH luxR-type" evidence="3">
    <location>
        <begin position="838"/>
        <end position="903"/>
    </location>
</feature>
<dbReference type="Pfam" id="PF00196">
    <property type="entry name" value="GerE"/>
    <property type="match status" value="1"/>
</dbReference>
<name>A0A8J4EG86_9ACTN</name>
<dbReference type="PANTHER" id="PTHR16305:SF35">
    <property type="entry name" value="TRANSCRIPTIONAL ACTIVATOR DOMAIN"/>
    <property type="match status" value="1"/>
</dbReference>
<gene>
    <name evidence="4" type="ORF">Voc01_085610</name>
</gene>
<dbReference type="InterPro" id="IPR036388">
    <property type="entry name" value="WH-like_DNA-bd_sf"/>
</dbReference>
<dbReference type="Pfam" id="PF13191">
    <property type="entry name" value="AAA_16"/>
    <property type="match status" value="1"/>
</dbReference>
<dbReference type="SUPFAM" id="SSF52540">
    <property type="entry name" value="P-loop containing nucleoside triphosphate hydrolases"/>
    <property type="match status" value="1"/>
</dbReference>
<evidence type="ECO:0000256" key="2">
    <source>
        <dbReference type="ARBA" id="ARBA00022840"/>
    </source>
</evidence>
<evidence type="ECO:0000313" key="5">
    <source>
        <dbReference type="Proteomes" id="UP000635606"/>
    </source>
</evidence>
<dbReference type="Gene3D" id="1.10.10.10">
    <property type="entry name" value="Winged helix-like DNA-binding domain superfamily/Winged helix DNA-binding domain"/>
    <property type="match status" value="1"/>
</dbReference>
<keyword evidence="1" id="KW-0547">Nucleotide-binding</keyword>
<dbReference type="GO" id="GO:0005524">
    <property type="term" value="F:ATP binding"/>
    <property type="evidence" value="ECO:0007669"/>
    <property type="project" value="UniProtKB-KW"/>
</dbReference>
<evidence type="ECO:0000259" key="3">
    <source>
        <dbReference type="PROSITE" id="PS50043"/>
    </source>
</evidence>
<dbReference type="Proteomes" id="UP000635606">
    <property type="component" value="Unassembled WGS sequence"/>
</dbReference>
<comment type="caution">
    <text evidence="4">The sequence shown here is derived from an EMBL/GenBank/DDBJ whole genome shotgun (WGS) entry which is preliminary data.</text>
</comment>
<proteinExistence type="predicted"/>
<dbReference type="GO" id="GO:0006355">
    <property type="term" value="P:regulation of DNA-templated transcription"/>
    <property type="evidence" value="ECO:0007669"/>
    <property type="project" value="InterPro"/>
</dbReference>
<dbReference type="Gene3D" id="1.25.40.10">
    <property type="entry name" value="Tetratricopeptide repeat domain"/>
    <property type="match status" value="1"/>
</dbReference>